<keyword evidence="2" id="KW-1185">Reference proteome</keyword>
<evidence type="ECO:0000313" key="1">
    <source>
        <dbReference type="EMBL" id="KAH7974645.1"/>
    </source>
</evidence>
<comment type="caution">
    <text evidence="1">The sequence shown here is derived from an EMBL/GenBank/DDBJ whole genome shotgun (WGS) entry which is preliminary data.</text>
</comment>
<reference evidence="1" key="1">
    <citation type="submission" date="2020-05" db="EMBL/GenBank/DDBJ databases">
        <title>Large-scale comparative analyses of tick genomes elucidate their genetic diversity and vector capacities.</title>
        <authorList>
            <person name="Jia N."/>
            <person name="Wang J."/>
            <person name="Shi W."/>
            <person name="Du L."/>
            <person name="Sun Y."/>
            <person name="Zhan W."/>
            <person name="Jiang J."/>
            <person name="Wang Q."/>
            <person name="Zhang B."/>
            <person name="Ji P."/>
            <person name="Sakyi L.B."/>
            <person name="Cui X."/>
            <person name="Yuan T."/>
            <person name="Jiang B."/>
            <person name="Yang W."/>
            <person name="Lam T.T.-Y."/>
            <person name="Chang Q."/>
            <person name="Ding S."/>
            <person name="Wang X."/>
            <person name="Zhu J."/>
            <person name="Ruan X."/>
            <person name="Zhao L."/>
            <person name="Wei J."/>
            <person name="Que T."/>
            <person name="Du C."/>
            <person name="Cheng J."/>
            <person name="Dai P."/>
            <person name="Han X."/>
            <person name="Huang E."/>
            <person name="Gao Y."/>
            <person name="Liu J."/>
            <person name="Shao H."/>
            <person name="Ye R."/>
            <person name="Li L."/>
            <person name="Wei W."/>
            <person name="Wang X."/>
            <person name="Wang C."/>
            <person name="Yang T."/>
            <person name="Huo Q."/>
            <person name="Li W."/>
            <person name="Guo W."/>
            <person name="Chen H."/>
            <person name="Zhou L."/>
            <person name="Ni X."/>
            <person name="Tian J."/>
            <person name="Zhou Y."/>
            <person name="Sheng Y."/>
            <person name="Liu T."/>
            <person name="Pan Y."/>
            <person name="Xia L."/>
            <person name="Li J."/>
            <person name="Zhao F."/>
            <person name="Cao W."/>
        </authorList>
    </citation>
    <scope>NUCLEOTIDE SEQUENCE</scope>
    <source>
        <strain evidence="1">Dsil-2018</strain>
    </source>
</reference>
<evidence type="ECO:0000313" key="2">
    <source>
        <dbReference type="Proteomes" id="UP000821865"/>
    </source>
</evidence>
<name>A0ACB8DQD6_DERSI</name>
<dbReference type="Proteomes" id="UP000821865">
    <property type="component" value="Chromosome 10"/>
</dbReference>
<protein>
    <submittedName>
        <fullName evidence="1">Uncharacterized protein</fullName>
    </submittedName>
</protein>
<accession>A0ACB8DQD6</accession>
<organism evidence="1 2">
    <name type="scientific">Dermacentor silvarum</name>
    <name type="common">Tick</name>
    <dbReference type="NCBI Taxonomy" id="543639"/>
    <lineage>
        <taxon>Eukaryota</taxon>
        <taxon>Metazoa</taxon>
        <taxon>Ecdysozoa</taxon>
        <taxon>Arthropoda</taxon>
        <taxon>Chelicerata</taxon>
        <taxon>Arachnida</taxon>
        <taxon>Acari</taxon>
        <taxon>Parasitiformes</taxon>
        <taxon>Ixodida</taxon>
        <taxon>Ixodoidea</taxon>
        <taxon>Ixodidae</taxon>
        <taxon>Rhipicephalinae</taxon>
        <taxon>Dermacentor</taxon>
    </lineage>
</organism>
<proteinExistence type="predicted"/>
<dbReference type="EMBL" id="CM023479">
    <property type="protein sequence ID" value="KAH7974645.1"/>
    <property type="molecule type" value="Genomic_DNA"/>
</dbReference>
<gene>
    <name evidence="1" type="ORF">HPB49_017678</name>
</gene>
<sequence>MQVQYTGQIVRRKNILRLAYDKRSPNTPLRLNVLEGEQTSLPCPIKTATHEAISAVWFHVATHAYKEHGSSPHYISGHLQAKRVYAIEAPEPSATALGGTTGLVDGMHWKRPSWSGRAFFSLLSDPPALRLNRLERSDSGNYDCNVTYRDNVTSDVAVVTESRVELFVAGDHDVTLTWYQNGTQLRTGPGNGGDNRGWLEESSHCGPPESP</sequence>